<dbReference type="Proteomes" id="UP000192917">
    <property type="component" value="Unassembled WGS sequence"/>
</dbReference>
<dbReference type="STRING" id="560819.SAMN05428998_10969"/>
<dbReference type="EMBL" id="FWZX01000009">
    <property type="protein sequence ID" value="SMF27241.1"/>
    <property type="molecule type" value="Genomic_DNA"/>
</dbReference>
<gene>
    <name evidence="1" type="ORF">SAMN05428998_10969</name>
</gene>
<name>A0A1Y6C095_9PROT</name>
<reference evidence="1 2" key="1">
    <citation type="submission" date="2017-04" db="EMBL/GenBank/DDBJ databases">
        <authorList>
            <person name="Afonso C.L."/>
            <person name="Miller P.J."/>
            <person name="Scott M.A."/>
            <person name="Spackman E."/>
            <person name="Goraichik I."/>
            <person name="Dimitrov K.M."/>
            <person name="Suarez D.L."/>
            <person name="Swayne D.E."/>
        </authorList>
    </citation>
    <scope>NUCLEOTIDE SEQUENCE [LARGE SCALE GENOMIC DNA]</scope>
    <source>
        <strain evidence="1 2">USBA 355</strain>
    </source>
</reference>
<proteinExistence type="predicted"/>
<evidence type="ECO:0000313" key="1">
    <source>
        <dbReference type="EMBL" id="SMF27241.1"/>
    </source>
</evidence>
<dbReference type="RefSeq" id="WP_085123130.1">
    <property type="nucleotide sequence ID" value="NZ_FWZX01000009.1"/>
</dbReference>
<evidence type="ECO:0000313" key="2">
    <source>
        <dbReference type="Proteomes" id="UP000192917"/>
    </source>
</evidence>
<sequence length="355" mass="39403">MTEKTNPDSEIELADLLAYRASGSWPSGRPPRWASELAAALGTRVGSARFDRELEARYIVQLEAALRPFAEAGAALDPHRNGKLLDVTSSDGKAAIVTDRHLRTAARTLGLEPRRPRDKVQVLDRSELVDRSTLWQIRRQGAYRDSPSWLLLRERREQDGTRILEALAYSGKVTRATHFSADDEPRPRLFSRDAVEIQDPGRRTAVASLAGAGLRTGRALKEAFDRITETDRRERIRRRRWKLAADIHLTREGVPHDRLVRLTWLDAPAGQPSDAVLLVTADGKAKRVADVPRPAPGAPRWQFWPFPREAADKLLAGIAAEGDRLIAEGLETLDSDLDLLSAAAADAAWTDLSQC</sequence>
<organism evidence="1 2">
    <name type="scientific">Tistlia consotensis USBA 355</name>
    <dbReference type="NCBI Taxonomy" id="560819"/>
    <lineage>
        <taxon>Bacteria</taxon>
        <taxon>Pseudomonadati</taxon>
        <taxon>Pseudomonadota</taxon>
        <taxon>Alphaproteobacteria</taxon>
        <taxon>Rhodospirillales</taxon>
        <taxon>Rhodovibrionaceae</taxon>
        <taxon>Tistlia</taxon>
    </lineage>
</organism>
<accession>A0A1Y6C095</accession>
<dbReference type="AlphaFoldDB" id="A0A1Y6C095"/>
<protein>
    <submittedName>
        <fullName evidence="1">Uncharacterized protein</fullName>
    </submittedName>
</protein>
<keyword evidence="2" id="KW-1185">Reference proteome</keyword>